<dbReference type="CDD" id="cd00796">
    <property type="entry name" value="INT_Rci_Hp1_C"/>
    <property type="match status" value="1"/>
</dbReference>
<dbReference type="PANTHER" id="PTHR30349">
    <property type="entry name" value="PHAGE INTEGRASE-RELATED"/>
    <property type="match status" value="1"/>
</dbReference>
<dbReference type="Pfam" id="PF13102">
    <property type="entry name" value="Phage_int_SAM_5"/>
    <property type="match status" value="1"/>
</dbReference>
<dbReference type="Pfam" id="PF00589">
    <property type="entry name" value="Phage_integrase"/>
    <property type="match status" value="1"/>
</dbReference>
<evidence type="ECO:0000256" key="4">
    <source>
        <dbReference type="PROSITE-ProRule" id="PRU01248"/>
    </source>
</evidence>
<sequence length="325" mass="37688">MKKGVSKGNQLFKSTNQMPNKSFDEAHEEYINNLKIIGRSEETIRTYNHHKKYFLNFLGGNVKCSEINEETLNKYILYLHNKNIRAVSINSYLQNISPIIKFCIKKGYIKHGFMIPRVKGQEKIKEVLTDEELKMLLESPKKTDFVTIRTYVIIWVLASTGIRASELRNLRVKNVDIIGRTIVCNHTKNKKARYLPISNSLAVILSEYMQYREGEVEDYLFPTVYGDMMSSTTLQKSVSNYAKERGVRKQGIHIHRHTFITNSVLKNVSPIILKSITGHSTFKELNRYYHNNTSSLVEIIDSIAPKMKNKQSNFKKRSNIRSKDE</sequence>
<dbReference type="OrthoDB" id="107900at2"/>
<protein>
    <submittedName>
        <fullName evidence="7">Integrase/recombinase XerD</fullName>
    </submittedName>
</protein>
<dbReference type="RefSeq" id="WP_074911864.1">
    <property type="nucleotide sequence ID" value="NZ_FOVK01000004.1"/>
</dbReference>
<accession>A0A1I5BBG3</accession>
<keyword evidence="8" id="KW-1185">Reference proteome</keyword>
<keyword evidence="3" id="KW-0233">DNA recombination</keyword>
<comment type="similarity">
    <text evidence="1">Belongs to the 'phage' integrase family.</text>
</comment>
<dbReference type="Gene3D" id="1.10.443.10">
    <property type="entry name" value="Intergrase catalytic core"/>
    <property type="match status" value="1"/>
</dbReference>
<dbReference type="AlphaFoldDB" id="A0A1I5BBG3"/>
<dbReference type="GO" id="GO:0015074">
    <property type="term" value="P:DNA integration"/>
    <property type="evidence" value="ECO:0007669"/>
    <property type="project" value="InterPro"/>
</dbReference>
<dbReference type="PANTHER" id="PTHR30349:SF41">
    <property type="entry name" value="INTEGRASE_RECOMBINASE PROTEIN MJ0367-RELATED"/>
    <property type="match status" value="1"/>
</dbReference>
<dbReference type="InterPro" id="IPR002104">
    <property type="entry name" value="Integrase_catalytic"/>
</dbReference>
<dbReference type="SUPFAM" id="SSF56349">
    <property type="entry name" value="DNA breaking-rejoining enzymes"/>
    <property type="match status" value="1"/>
</dbReference>
<feature type="domain" description="Tyr recombinase" evidence="5">
    <location>
        <begin position="123"/>
        <end position="301"/>
    </location>
</feature>
<dbReference type="Gene3D" id="1.10.150.130">
    <property type="match status" value="1"/>
</dbReference>
<feature type="domain" description="Core-binding (CB)" evidence="6">
    <location>
        <begin position="21"/>
        <end position="104"/>
    </location>
</feature>
<reference evidence="7 8" key="1">
    <citation type="submission" date="2016-10" db="EMBL/GenBank/DDBJ databases">
        <authorList>
            <person name="de Groot N.N."/>
        </authorList>
    </citation>
    <scope>NUCLEOTIDE SEQUENCE [LARGE SCALE GENOMIC DNA]</scope>
    <source>
        <strain evidence="7 8">ML2</strain>
    </source>
</reference>
<proteinExistence type="inferred from homology"/>
<dbReference type="PROSITE" id="PS51900">
    <property type="entry name" value="CB"/>
    <property type="match status" value="1"/>
</dbReference>
<dbReference type="InterPro" id="IPR011010">
    <property type="entry name" value="DNA_brk_join_enz"/>
</dbReference>
<organism evidence="7 8">
    <name type="scientific">Proteiniclasticum ruminis</name>
    <dbReference type="NCBI Taxonomy" id="398199"/>
    <lineage>
        <taxon>Bacteria</taxon>
        <taxon>Bacillati</taxon>
        <taxon>Bacillota</taxon>
        <taxon>Clostridia</taxon>
        <taxon>Eubacteriales</taxon>
        <taxon>Clostridiaceae</taxon>
        <taxon>Proteiniclasticum</taxon>
    </lineage>
</organism>
<evidence type="ECO:0000313" key="7">
    <source>
        <dbReference type="EMBL" id="SFN72053.1"/>
    </source>
</evidence>
<name>A0A1I5BBG3_9CLOT</name>
<dbReference type="InterPro" id="IPR050090">
    <property type="entry name" value="Tyrosine_recombinase_XerCD"/>
</dbReference>
<evidence type="ECO:0000256" key="3">
    <source>
        <dbReference type="ARBA" id="ARBA00023172"/>
    </source>
</evidence>
<dbReference type="EMBL" id="FOVK01000004">
    <property type="protein sequence ID" value="SFN72053.1"/>
    <property type="molecule type" value="Genomic_DNA"/>
</dbReference>
<gene>
    <name evidence="7" type="ORF">SAMN04488695_104117</name>
</gene>
<keyword evidence="2 4" id="KW-0238">DNA-binding</keyword>
<evidence type="ECO:0000313" key="8">
    <source>
        <dbReference type="Proteomes" id="UP000181899"/>
    </source>
</evidence>
<dbReference type="InterPro" id="IPR010998">
    <property type="entry name" value="Integrase_recombinase_N"/>
</dbReference>
<evidence type="ECO:0000259" key="6">
    <source>
        <dbReference type="PROSITE" id="PS51900"/>
    </source>
</evidence>
<evidence type="ECO:0000259" key="5">
    <source>
        <dbReference type="PROSITE" id="PS51898"/>
    </source>
</evidence>
<dbReference type="InterPro" id="IPR044068">
    <property type="entry name" value="CB"/>
</dbReference>
<dbReference type="InterPro" id="IPR013762">
    <property type="entry name" value="Integrase-like_cat_sf"/>
</dbReference>
<dbReference type="InterPro" id="IPR025269">
    <property type="entry name" value="SAM-like_dom"/>
</dbReference>
<dbReference type="PROSITE" id="PS51898">
    <property type="entry name" value="TYR_RECOMBINASE"/>
    <property type="match status" value="1"/>
</dbReference>
<dbReference type="GO" id="GO:0003677">
    <property type="term" value="F:DNA binding"/>
    <property type="evidence" value="ECO:0007669"/>
    <property type="project" value="UniProtKB-UniRule"/>
</dbReference>
<dbReference type="Proteomes" id="UP000181899">
    <property type="component" value="Unassembled WGS sequence"/>
</dbReference>
<evidence type="ECO:0000256" key="2">
    <source>
        <dbReference type="ARBA" id="ARBA00023125"/>
    </source>
</evidence>
<dbReference type="GO" id="GO:0006310">
    <property type="term" value="P:DNA recombination"/>
    <property type="evidence" value="ECO:0007669"/>
    <property type="project" value="UniProtKB-KW"/>
</dbReference>
<evidence type="ECO:0000256" key="1">
    <source>
        <dbReference type="ARBA" id="ARBA00008857"/>
    </source>
</evidence>